<accession>A0A9N9NAU5</accession>
<dbReference type="Pfam" id="PF05699">
    <property type="entry name" value="Dimer_Tnp_hAT"/>
    <property type="match status" value="1"/>
</dbReference>
<dbReference type="InterPro" id="IPR052035">
    <property type="entry name" value="ZnF_BED_domain_contain"/>
</dbReference>
<comment type="subcellular location">
    <subcellularLocation>
        <location evidence="1">Nucleus</location>
    </subcellularLocation>
</comment>
<dbReference type="GO" id="GO:0008270">
    <property type="term" value="F:zinc ion binding"/>
    <property type="evidence" value="ECO:0007669"/>
    <property type="project" value="UniProtKB-KW"/>
</dbReference>
<dbReference type="SUPFAM" id="SSF53098">
    <property type="entry name" value="Ribonuclease H-like"/>
    <property type="match status" value="1"/>
</dbReference>
<dbReference type="GO" id="GO:0046983">
    <property type="term" value="F:protein dimerization activity"/>
    <property type="evidence" value="ECO:0007669"/>
    <property type="project" value="InterPro"/>
</dbReference>
<evidence type="ECO:0000259" key="6">
    <source>
        <dbReference type="Pfam" id="PF05699"/>
    </source>
</evidence>
<feature type="domain" description="HAT C-terminal dimerisation" evidence="6">
    <location>
        <begin position="126"/>
        <end position="189"/>
    </location>
</feature>
<keyword evidence="2" id="KW-0479">Metal-binding</keyword>
<keyword evidence="5" id="KW-0539">Nucleus</keyword>
<sequence>MKNVFFLMPEADIETCWNSLYLLLEKLQKLCPITDILVASNKTLDQSYPMVQESSIISGLLDPYNKLAIYEFEDRETAINMLHQVFEKYKSDEKNKPLPSEITTTKTARNFFCGLITNHIVYSDPNEIIKYLEEPDTEYPTLSKIAMDYLTIQSTSVSSEQAFSVAKHIISFTRNHIDAETAHASLCLKN</sequence>
<dbReference type="InterPro" id="IPR008906">
    <property type="entry name" value="HATC_C_dom"/>
</dbReference>
<keyword evidence="4" id="KW-0862">Zinc</keyword>
<gene>
    <name evidence="7" type="ORF">CPELLU_LOCUS12725</name>
</gene>
<comment type="caution">
    <text evidence="7">The sequence shown here is derived from an EMBL/GenBank/DDBJ whole genome shotgun (WGS) entry which is preliminary data.</text>
</comment>
<evidence type="ECO:0000256" key="3">
    <source>
        <dbReference type="ARBA" id="ARBA00022771"/>
    </source>
</evidence>
<reference evidence="7" key="1">
    <citation type="submission" date="2021-06" db="EMBL/GenBank/DDBJ databases">
        <authorList>
            <person name="Kallberg Y."/>
            <person name="Tangrot J."/>
            <person name="Rosling A."/>
        </authorList>
    </citation>
    <scope>NUCLEOTIDE SEQUENCE</scope>
    <source>
        <strain evidence="7">FL966</strain>
    </source>
</reference>
<evidence type="ECO:0000256" key="1">
    <source>
        <dbReference type="ARBA" id="ARBA00004123"/>
    </source>
</evidence>
<dbReference type="InterPro" id="IPR012337">
    <property type="entry name" value="RNaseH-like_sf"/>
</dbReference>
<organism evidence="7 8">
    <name type="scientific">Cetraspora pellucida</name>
    <dbReference type="NCBI Taxonomy" id="1433469"/>
    <lineage>
        <taxon>Eukaryota</taxon>
        <taxon>Fungi</taxon>
        <taxon>Fungi incertae sedis</taxon>
        <taxon>Mucoromycota</taxon>
        <taxon>Glomeromycotina</taxon>
        <taxon>Glomeromycetes</taxon>
        <taxon>Diversisporales</taxon>
        <taxon>Gigasporaceae</taxon>
        <taxon>Cetraspora</taxon>
    </lineage>
</organism>
<evidence type="ECO:0000256" key="5">
    <source>
        <dbReference type="ARBA" id="ARBA00023242"/>
    </source>
</evidence>
<evidence type="ECO:0000256" key="2">
    <source>
        <dbReference type="ARBA" id="ARBA00022723"/>
    </source>
</evidence>
<dbReference type="OrthoDB" id="2413521at2759"/>
<evidence type="ECO:0000313" key="8">
    <source>
        <dbReference type="Proteomes" id="UP000789759"/>
    </source>
</evidence>
<keyword evidence="8" id="KW-1185">Reference proteome</keyword>
<protein>
    <submittedName>
        <fullName evidence="7">19971_t:CDS:1</fullName>
    </submittedName>
</protein>
<proteinExistence type="predicted"/>
<dbReference type="EMBL" id="CAJVQA010012624">
    <property type="protein sequence ID" value="CAG8718176.1"/>
    <property type="molecule type" value="Genomic_DNA"/>
</dbReference>
<evidence type="ECO:0000313" key="7">
    <source>
        <dbReference type="EMBL" id="CAG8718176.1"/>
    </source>
</evidence>
<dbReference type="AlphaFoldDB" id="A0A9N9NAU5"/>
<dbReference type="GO" id="GO:0005634">
    <property type="term" value="C:nucleus"/>
    <property type="evidence" value="ECO:0007669"/>
    <property type="project" value="UniProtKB-SubCell"/>
</dbReference>
<keyword evidence="3" id="KW-0863">Zinc-finger</keyword>
<evidence type="ECO:0000256" key="4">
    <source>
        <dbReference type="ARBA" id="ARBA00022833"/>
    </source>
</evidence>
<dbReference type="PANTHER" id="PTHR46481">
    <property type="entry name" value="ZINC FINGER BED DOMAIN-CONTAINING PROTEIN 4"/>
    <property type="match status" value="1"/>
</dbReference>
<dbReference type="Proteomes" id="UP000789759">
    <property type="component" value="Unassembled WGS sequence"/>
</dbReference>
<dbReference type="PANTHER" id="PTHR46481:SF10">
    <property type="entry name" value="ZINC FINGER BED DOMAIN-CONTAINING PROTEIN 39"/>
    <property type="match status" value="1"/>
</dbReference>
<name>A0A9N9NAU5_9GLOM</name>